<organism evidence="6 7">
    <name type="scientific">Achromobacter aegrifaciens</name>
    <dbReference type="NCBI Taxonomy" id="1287736"/>
    <lineage>
        <taxon>Bacteria</taxon>
        <taxon>Pseudomonadati</taxon>
        <taxon>Pseudomonadota</taxon>
        <taxon>Betaproteobacteria</taxon>
        <taxon>Burkholderiales</taxon>
        <taxon>Alcaligenaceae</taxon>
        <taxon>Achromobacter</taxon>
    </lineage>
</organism>
<feature type="compositionally biased region" description="Polar residues" evidence="4">
    <location>
        <begin position="1"/>
        <end position="14"/>
    </location>
</feature>
<evidence type="ECO:0000259" key="5">
    <source>
        <dbReference type="Pfam" id="PF00437"/>
    </source>
</evidence>
<dbReference type="AlphaFoldDB" id="A0AAD2J4S6"/>
<keyword evidence="2" id="KW-0547">Nucleotide-binding</keyword>
<dbReference type="EMBL" id="CYTK01000012">
    <property type="protein sequence ID" value="CUJ71427.1"/>
    <property type="molecule type" value="Genomic_DNA"/>
</dbReference>
<reference evidence="6 7" key="1">
    <citation type="submission" date="2015-09" db="EMBL/GenBank/DDBJ databases">
        <authorList>
            <consortium name="Pathogen Informatics"/>
        </authorList>
    </citation>
    <scope>NUCLEOTIDE SEQUENCE [LARGE SCALE GENOMIC DNA]</scope>
    <source>
        <strain evidence="6 7">2789STDY5608625</strain>
    </source>
</reference>
<dbReference type="Gene3D" id="3.40.50.300">
    <property type="entry name" value="P-loop containing nucleotide triphosphate hydrolases"/>
    <property type="match status" value="1"/>
</dbReference>
<sequence length="656" mass="72789">MGFLSIFSSKQTAAKPQAPNAKKRVPPAEPRLKGIAPTGRAAPAASLQKVGASKPARGEQRPATPRPSNTERVASEEGAGKPTVGKPSESSGPTVIASENDLAQRIRFERALNKDLDLLPAVASKVCPVLLDNNTVILLCLPEYLASDEADEVQKLLMQKQQRPMADPARVVVAVPALLNAIIREHIDKETLGNRRKILISPERTAMMGLLEDMIRWGVKHNAADIHINVYDTRPYSEVKFSVGGKYVSVGQFANMPTQQLQELLRVAFMEVKGAAQATFQPLMEQQGRSNHVLDNGKRVMLRWATLAADAGVSVTMRILHLDVDEQGKTFEELGYLPSQVQMMRRARMTNGGAVVIAGIVGSGKSTTLATTIRGIPEFRKVITLEDPVEYTLKAIQNTITWVSGVEDPFVEKLKTVKRSAMHDLMIGEIRDLVTGRAFMDLASSGTNLYTTTHTGRAVQIPDRLASDVIGVSRDFLASHGVLKLLVYQALVPKLCECKYDFEYLIREGGEDSETQFRDGDYWRSYADRIDRLYGIDTLANVKVRNPHGCKICQKQGFHELFGLNDRTVVAEMIEPAIDDHALELIRRADNAGLERYYFGRTDLDYRSPDMNGKSAMDCAIFKAFQGDLDPREIEPRFKAFETVEIAREIAKRRRA</sequence>
<dbReference type="Pfam" id="PF00437">
    <property type="entry name" value="T2SSE"/>
    <property type="match status" value="1"/>
</dbReference>
<comment type="caution">
    <text evidence="6">The sequence shown here is derived from an EMBL/GenBank/DDBJ whole genome shotgun (WGS) entry which is preliminary data.</text>
</comment>
<dbReference type="GO" id="GO:0016887">
    <property type="term" value="F:ATP hydrolysis activity"/>
    <property type="evidence" value="ECO:0007669"/>
    <property type="project" value="TreeGrafter"/>
</dbReference>
<dbReference type="Proteomes" id="UP000044098">
    <property type="component" value="Unassembled WGS sequence"/>
</dbReference>
<dbReference type="InterPro" id="IPR027417">
    <property type="entry name" value="P-loop_NTPase"/>
</dbReference>
<evidence type="ECO:0000256" key="2">
    <source>
        <dbReference type="ARBA" id="ARBA00022741"/>
    </source>
</evidence>
<evidence type="ECO:0000313" key="7">
    <source>
        <dbReference type="Proteomes" id="UP000044098"/>
    </source>
</evidence>
<protein>
    <submittedName>
        <fullName evidence="6">Type II traffic warden ATPase</fullName>
    </submittedName>
</protein>
<evidence type="ECO:0000256" key="4">
    <source>
        <dbReference type="SAM" id="MobiDB-lite"/>
    </source>
</evidence>
<gene>
    <name evidence="6" type="primary">gspE</name>
    <name evidence="6" type="ORF">ERS370000_05459</name>
</gene>
<accession>A0AAD2J4S6</accession>
<dbReference type="PANTHER" id="PTHR30258:SF1">
    <property type="entry name" value="PROTEIN TRANSPORT PROTEIN HOFB HOMOLOG"/>
    <property type="match status" value="1"/>
</dbReference>
<name>A0AAD2J4S6_ACHAE</name>
<comment type="similarity">
    <text evidence="1">Belongs to the GSP E family.</text>
</comment>
<feature type="domain" description="Bacterial type II secretion system protein E" evidence="5">
    <location>
        <begin position="209"/>
        <end position="582"/>
    </location>
</feature>
<dbReference type="GO" id="GO:0005524">
    <property type="term" value="F:ATP binding"/>
    <property type="evidence" value="ECO:0007669"/>
    <property type="project" value="UniProtKB-KW"/>
</dbReference>
<dbReference type="GO" id="GO:0005886">
    <property type="term" value="C:plasma membrane"/>
    <property type="evidence" value="ECO:0007669"/>
    <property type="project" value="TreeGrafter"/>
</dbReference>
<dbReference type="PANTHER" id="PTHR30258">
    <property type="entry name" value="TYPE II SECRETION SYSTEM PROTEIN GSPE-RELATED"/>
    <property type="match status" value="1"/>
</dbReference>
<dbReference type="Gene3D" id="3.30.450.90">
    <property type="match status" value="1"/>
</dbReference>
<dbReference type="SUPFAM" id="SSF52540">
    <property type="entry name" value="P-loop containing nucleoside triphosphate hydrolases"/>
    <property type="match status" value="1"/>
</dbReference>
<evidence type="ECO:0000256" key="1">
    <source>
        <dbReference type="ARBA" id="ARBA00006611"/>
    </source>
</evidence>
<evidence type="ECO:0000256" key="3">
    <source>
        <dbReference type="ARBA" id="ARBA00022840"/>
    </source>
</evidence>
<keyword evidence="3" id="KW-0067">ATP-binding</keyword>
<proteinExistence type="inferred from homology"/>
<dbReference type="InterPro" id="IPR001482">
    <property type="entry name" value="T2SS/T4SS_dom"/>
</dbReference>
<evidence type="ECO:0000313" key="6">
    <source>
        <dbReference type="EMBL" id="CUJ71427.1"/>
    </source>
</evidence>
<feature type="region of interest" description="Disordered" evidence="4">
    <location>
        <begin position="1"/>
        <end position="95"/>
    </location>
</feature>
<dbReference type="RefSeq" id="WP_082401296.1">
    <property type="nucleotide sequence ID" value="NZ_CYTK01000012.1"/>
</dbReference>